<dbReference type="InterPro" id="IPR012674">
    <property type="entry name" value="Calycin"/>
</dbReference>
<protein>
    <submittedName>
        <fullName evidence="1">DUF1934 domain-containing protein</fullName>
    </submittedName>
</protein>
<gene>
    <name evidence="1" type="ORF">EII39_03415</name>
</gene>
<sequence>MKMQIRIKNHIQLDGHTELIDQVYDTDWTQKGDFHYLLYKNEEGEKVVLKFHDKELLMTRFSEPKSIMRFISQGQALVGIHTPVGLQQFVTDTSFYKVDFTKQILQLHYQLKTVDGEQIFASYEMEISWG</sequence>
<comment type="caution">
    <text evidence="1">The sequence shown here is derived from an EMBL/GenBank/DDBJ whole genome shotgun (WGS) entry which is preliminary data.</text>
</comment>
<organism evidence="1 2">
    <name type="scientific">Streptococcus sanguinis</name>
    <dbReference type="NCBI Taxonomy" id="1305"/>
    <lineage>
        <taxon>Bacteria</taxon>
        <taxon>Bacillati</taxon>
        <taxon>Bacillota</taxon>
        <taxon>Bacilli</taxon>
        <taxon>Lactobacillales</taxon>
        <taxon>Streptococcaceae</taxon>
        <taxon>Streptococcus</taxon>
    </lineage>
</organism>
<evidence type="ECO:0000313" key="2">
    <source>
        <dbReference type="Proteomes" id="UP000277597"/>
    </source>
</evidence>
<dbReference type="Pfam" id="PF09148">
    <property type="entry name" value="DUF1934"/>
    <property type="match status" value="1"/>
</dbReference>
<dbReference type="Gene3D" id="2.40.128.20">
    <property type="match status" value="1"/>
</dbReference>
<dbReference type="EMBL" id="RQZI01000002">
    <property type="protein sequence ID" value="RRC93555.1"/>
    <property type="molecule type" value="Genomic_DNA"/>
</dbReference>
<accession>A0A3P1SA29</accession>
<dbReference type="SUPFAM" id="SSF50814">
    <property type="entry name" value="Lipocalins"/>
    <property type="match status" value="1"/>
</dbReference>
<dbReference type="AlphaFoldDB" id="A0A3P1SA29"/>
<reference evidence="1 2" key="1">
    <citation type="submission" date="2018-11" db="EMBL/GenBank/DDBJ databases">
        <title>Genomes From Bacteria Associated with the Canine Oral Cavity: a Test Case for Automated Genome-Based Taxonomic Assignment.</title>
        <authorList>
            <person name="Coil D.A."/>
            <person name="Jospin G."/>
            <person name="Darling A.E."/>
            <person name="Wallis C."/>
            <person name="Davis I.J."/>
            <person name="Harris S."/>
            <person name="Eisen J.A."/>
            <person name="Holcombe L.J."/>
            <person name="O'Flynn C."/>
        </authorList>
    </citation>
    <scope>NUCLEOTIDE SEQUENCE [LARGE SCALE GENOMIC DNA]</scope>
    <source>
        <strain evidence="1 2">OH953</strain>
    </source>
</reference>
<evidence type="ECO:0000313" key="1">
    <source>
        <dbReference type="EMBL" id="RRC93555.1"/>
    </source>
</evidence>
<dbReference type="InterPro" id="IPR015231">
    <property type="entry name" value="DUF1934"/>
</dbReference>
<name>A0A3P1SA29_STRSA</name>
<proteinExistence type="predicted"/>
<dbReference type="Proteomes" id="UP000277597">
    <property type="component" value="Unassembled WGS sequence"/>
</dbReference>